<sequence length="144" mass="16708">MPNLCMFIGYVCDDFGDRSCDAKNRKIIQLIAVISNDFVFCKNIDKWTRKVDLLGSCEYVKISAEIVLEPLVKKVQREPYILSIIMKRRTKVSRPAARYHYSRHYLWLAGIGDDYKVALQGKVMGKWELVMDDDEMGSQSSYRV</sequence>
<organism evidence="1 2">
    <name type="scientific">Kingdonia uniflora</name>
    <dbReference type="NCBI Taxonomy" id="39325"/>
    <lineage>
        <taxon>Eukaryota</taxon>
        <taxon>Viridiplantae</taxon>
        <taxon>Streptophyta</taxon>
        <taxon>Embryophyta</taxon>
        <taxon>Tracheophyta</taxon>
        <taxon>Spermatophyta</taxon>
        <taxon>Magnoliopsida</taxon>
        <taxon>Ranunculales</taxon>
        <taxon>Circaeasteraceae</taxon>
        <taxon>Kingdonia</taxon>
    </lineage>
</organism>
<evidence type="ECO:0000313" key="1">
    <source>
        <dbReference type="EMBL" id="KAF6162205.1"/>
    </source>
</evidence>
<evidence type="ECO:0000313" key="2">
    <source>
        <dbReference type="Proteomes" id="UP000541444"/>
    </source>
</evidence>
<reference evidence="1 2" key="1">
    <citation type="journal article" date="2020" name="IScience">
        <title>Genome Sequencing of the Endangered Kingdonia uniflora (Circaeasteraceae, Ranunculales) Reveals Potential Mechanisms of Evolutionary Specialization.</title>
        <authorList>
            <person name="Sun Y."/>
            <person name="Deng T."/>
            <person name="Zhang A."/>
            <person name="Moore M.J."/>
            <person name="Landis J.B."/>
            <person name="Lin N."/>
            <person name="Zhang H."/>
            <person name="Zhang X."/>
            <person name="Huang J."/>
            <person name="Zhang X."/>
            <person name="Sun H."/>
            <person name="Wang H."/>
        </authorList>
    </citation>
    <scope>NUCLEOTIDE SEQUENCE [LARGE SCALE GENOMIC DNA]</scope>
    <source>
        <strain evidence="1">TB1705</strain>
        <tissue evidence="1">Leaf</tissue>
    </source>
</reference>
<gene>
    <name evidence="1" type="ORF">GIB67_008334</name>
</gene>
<dbReference type="EMBL" id="JACGCM010001055">
    <property type="protein sequence ID" value="KAF6162205.1"/>
    <property type="molecule type" value="Genomic_DNA"/>
</dbReference>
<comment type="caution">
    <text evidence="1">The sequence shown here is derived from an EMBL/GenBank/DDBJ whole genome shotgun (WGS) entry which is preliminary data.</text>
</comment>
<dbReference type="AlphaFoldDB" id="A0A7J7N4Y6"/>
<accession>A0A7J7N4Y6</accession>
<name>A0A7J7N4Y6_9MAGN</name>
<protein>
    <submittedName>
        <fullName evidence="1">Uncharacterized protein</fullName>
    </submittedName>
</protein>
<keyword evidence="2" id="KW-1185">Reference proteome</keyword>
<proteinExistence type="predicted"/>
<dbReference type="Proteomes" id="UP000541444">
    <property type="component" value="Unassembled WGS sequence"/>
</dbReference>